<sequence length="161" mass="18706">MNSDEGLFLFLAGFLFLILFLLVVAIVFHILMAIGLFKIAKREGKSDLAWMAWVPIVNTFLITQLVEDDVHESLRGKFTLVYGVTMACAFFLSWFIPFVGLASNVLLVYGFYFIIKRYSKNETLHLVLVIVTFMITMPIQFFLFRNRERIDNQDEIIFKSE</sequence>
<dbReference type="EMBL" id="FNKD01000003">
    <property type="protein sequence ID" value="SDQ83393.1"/>
    <property type="molecule type" value="Genomic_DNA"/>
</dbReference>
<evidence type="ECO:0000256" key="1">
    <source>
        <dbReference type="SAM" id="Phobius"/>
    </source>
</evidence>
<feature type="transmembrane region" description="Helical" evidence="1">
    <location>
        <begin position="123"/>
        <end position="144"/>
    </location>
</feature>
<feature type="transmembrane region" description="Helical" evidence="1">
    <location>
        <begin position="6"/>
        <end position="36"/>
    </location>
</feature>
<protein>
    <submittedName>
        <fullName evidence="2">Uncharacterized protein</fullName>
    </submittedName>
</protein>
<keyword evidence="1" id="KW-0812">Transmembrane</keyword>
<proteinExistence type="predicted"/>
<reference evidence="2 3" key="1">
    <citation type="submission" date="2016-10" db="EMBL/GenBank/DDBJ databases">
        <authorList>
            <person name="de Groot N.N."/>
        </authorList>
    </citation>
    <scope>NUCLEOTIDE SEQUENCE [LARGE SCALE GENOMIC DNA]</scope>
    <source>
        <strain evidence="2 3">CGMCC 1.10449</strain>
    </source>
</reference>
<organism evidence="2 3">
    <name type="scientific">Virgibacillus salinus</name>
    <dbReference type="NCBI Taxonomy" id="553311"/>
    <lineage>
        <taxon>Bacteria</taxon>
        <taxon>Bacillati</taxon>
        <taxon>Bacillota</taxon>
        <taxon>Bacilli</taxon>
        <taxon>Bacillales</taxon>
        <taxon>Bacillaceae</taxon>
        <taxon>Virgibacillus</taxon>
    </lineage>
</organism>
<keyword evidence="3" id="KW-1185">Reference proteome</keyword>
<feature type="transmembrane region" description="Helical" evidence="1">
    <location>
        <begin position="48"/>
        <end position="66"/>
    </location>
</feature>
<dbReference type="STRING" id="553311.SAMN05216231_2712"/>
<dbReference type="Proteomes" id="UP000199444">
    <property type="component" value="Unassembled WGS sequence"/>
</dbReference>
<gene>
    <name evidence="2" type="ORF">SAMN05216231_2712</name>
</gene>
<feature type="transmembrane region" description="Helical" evidence="1">
    <location>
        <begin position="78"/>
        <end position="111"/>
    </location>
</feature>
<keyword evidence="1" id="KW-0472">Membrane</keyword>
<evidence type="ECO:0000313" key="3">
    <source>
        <dbReference type="Proteomes" id="UP000199444"/>
    </source>
</evidence>
<evidence type="ECO:0000313" key="2">
    <source>
        <dbReference type="EMBL" id="SDQ83393.1"/>
    </source>
</evidence>
<dbReference type="AlphaFoldDB" id="A0A1H1E407"/>
<keyword evidence="1" id="KW-1133">Transmembrane helix</keyword>
<dbReference type="RefSeq" id="WP_092493507.1">
    <property type="nucleotide sequence ID" value="NZ_FNKD01000003.1"/>
</dbReference>
<name>A0A1H1E407_9BACI</name>
<accession>A0A1H1E407</accession>